<protein>
    <submittedName>
        <fullName evidence="2">Uncharacterized protein</fullName>
    </submittedName>
</protein>
<reference evidence="2" key="2">
    <citation type="submission" date="2025-09" db="UniProtKB">
        <authorList>
            <consortium name="Ensembl"/>
        </authorList>
    </citation>
    <scope>IDENTIFICATION</scope>
</reference>
<reference evidence="2" key="1">
    <citation type="submission" date="2025-08" db="UniProtKB">
        <authorList>
            <consortium name="Ensembl"/>
        </authorList>
    </citation>
    <scope>IDENTIFICATION</scope>
</reference>
<dbReference type="Ensembl" id="ENSDLAT00005044387.2">
    <property type="protein sequence ID" value="ENSDLAP00005041573.2"/>
    <property type="gene ID" value="ENSDLAG00005018565.2"/>
</dbReference>
<dbReference type="AlphaFoldDB" id="A0A8C4HER4"/>
<evidence type="ECO:0000256" key="1">
    <source>
        <dbReference type="SAM" id="MobiDB-lite"/>
    </source>
</evidence>
<feature type="region of interest" description="Disordered" evidence="1">
    <location>
        <begin position="38"/>
        <end position="63"/>
    </location>
</feature>
<evidence type="ECO:0000313" key="2">
    <source>
        <dbReference type="Ensembl" id="ENSDLAP00005041573.2"/>
    </source>
</evidence>
<accession>A0A8C4HER4</accession>
<dbReference type="Proteomes" id="UP000694389">
    <property type="component" value="Unassembled WGS sequence"/>
</dbReference>
<sequence length="63" mass="7087">INLLNRLIRPSHVTITTEWSNCTNLLHTILEDIKPKVRARMSKAVSGGQSEDERRNTGRSGKS</sequence>
<keyword evidence="3" id="KW-1185">Reference proteome</keyword>
<organism evidence="2 3">
    <name type="scientific">Dicentrarchus labrax</name>
    <name type="common">European seabass</name>
    <name type="synonym">Morone labrax</name>
    <dbReference type="NCBI Taxonomy" id="13489"/>
    <lineage>
        <taxon>Eukaryota</taxon>
        <taxon>Metazoa</taxon>
        <taxon>Chordata</taxon>
        <taxon>Craniata</taxon>
        <taxon>Vertebrata</taxon>
        <taxon>Euteleostomi</taxon>
        <taxon>Actinopterygii</taxon>
        <taxon>Neopterygii</taxon>
        <taxon>Teleostei</taxon>
        <taxon>Neoteleostei</taxon>
        <taxon>Acanthomorphata</taxon>
        <taxon>Eupercaria</taxon>
        <taxon>Moronidae</taxon>
        <taxon>Dicentrarchus</taxon>
    </lineage>
</organism>
<name>A0A8C4HER4_DICLA</name>
<evidence type="ECO:0000313" key="3">
    <source>
        <dbReference type="Proteomes" id="UP000694389"/>
    </source>
</evidence>
<proteinExistence type="predicted"/>